<evidence type="ECO:0000256" key="1">
    <source>
        <dbReference type="ARBA" id="ARBA00006484"/>
    </source>
</evidence>
<evidence type="ECO:0000256" key="2">
    <source>
        <dbReference type="ARBA" id="ARBA00022857"/>
    </source>
</evidence>
<evidence type="ECO:0000256" key="3">
    <source>
        <dbReference type="ARBA" id="ARBA00023002"/>
    </source>
</evidence>
<dbReference type="EMBL" id="MOOB01000409">
    <property type="protein sequence ID" value="OQE56679.1"/>
    <property type="molecule type" value="Genomic_DNA"/>
</dbReference>
<dbReference type="Gene3D" id="3.40.50.720">
    <property type="entry name" value="NAD(P)-binding Rossmann-like Domain"/>
    <property type="match status" value="2"/>
</dbReference>
<keyword evidence="2" id="KW-0521">NADP</keyword>
<comment type="caution">
    <text evidence="4">The sequence shown here is derived from an EMBL/GenBank/DDBJ whole genome shotgun (WGS) entry which is preliminary data.</text>
</comment>
<keyword evidence="5" id="KW-1185">Reference proteome</keyword>
<dbReference type="STRING" id="60175.A0A1V6W1E8"/>
<organism evidence="4 5">
    <name type="scientific">Penicillium nalgiovense</name>
    <dbReference type="NCBI Taxonomy" id="60175"/>
    <lineage>
        <taxon>Eukaryota</taxon>
        <taxon>Fungi</taxon>
        <taxon>Dikarya</taxon>
        <taxon>Ascomycota</taxon>
        <taxon>Pezizomycotina</taxon>
        <taxon>Eurotiomycetes</taxon>
        <taxon>Eurotiomycetidae</taxon>
        <taxon>Eurotiales</taxon>
        <taxon>Aspergillaceae</taxon>
        <taxon>Penicillium</taxon>
    </lineage>
</organism>
<proteinExistence type="inferred from homology"/>
<gene>
    <name evidence="4" type="ORF">PENNAL_c0409G06217</name>
</gene>
<evidence type="ECO:0000313" key="4">
    <source>
        <dbReference type="EMBL" id="OQE56679.1"/>
    </source>
</evidence>
<evidence type="ECO:0008006" key="6">
    <source>
        <dbReference type="Google" id="ProtNLM"/>
    </source>
</evidence>
<keyword evidence="3" id="KW-0560">Oxidoreductase</keyword>
<dbReference type="InterPro" id="IPR036291">
    <property type="entry name" value="NAD(P)-bd_dom_sf"/>
</dbReference>
<dbReference type="SUPFAM" id="SSF51735">
    <property type="entry name" value="NAD(P)-binding Rossmann-fold domains"/>
    <property type="match status" value="1"/>
</dbReference>
<accession>A0A1V6W1E8</accession>
<sequence>MRHNFDKETHGAEITHLFPERVQDKTCISPHLHITLQLTFPVILAGLKRGELAAATADALAAAGAGVIICTGHCQTELQPVIDHINRKYKKVKVVFVTADTSSLTSFQEAGRAIKRMGIPINGVRTDVRAPTWVDVGFSDGKDYHCLDGYSQSSLANILFAKSLSNMYRNRPIAAFSANPGNIKNDIQTYVTMEQINEWLDRKKIAGEEIPMFLQQAPKSLAQGSATVLRGLLDPDLEYEPGAFLSDCQAHKLPHLDFPAGEKSATALWRRSEELLEAFLC</sequence>
<comment type="similarity">
    <text evidence="1">Belongs to the short-chain dehydrogenases/reductases (SDR) family.</text>
</comment>
<dbReference type="PANTHER" id="PTHR24320:SF152">
    <property type="entry name" value="SHORT-CHAIN DEHYDROGENASE_REDUCTASE FAMILY PROTEIN"/>
    <property type="match status" value="1"/>
</dbReference>
<dbReference type="Proteomes" id="UP000191691">
    <property type="component" value="Unassembled WGS sequence"/>
</dbReference>
<reference evidence="5" key="1">
    <citation type="journal article" date="2017" name="Nat. Microbiol.">
        <title>Global analysis of biosynthetic gene clusters reveals vast potential of secondary metabolite production in Penicillium species.</title>
        <authorList>
            <person name="Nielsen J.C."/>
            <person name="Grijseels S."/>
            <person name="Prigent S."/>
            <person name="Ji B."/>
            <person name="Dainat J."/>
            <person name="Nielsen K.F."/>
            <person name="Frisvad J.C."/>
            <person name="Workman M."/>
            <person name="Nielsen J."/>
        </authorList>
    </citation>
    <scope>NUCLEOTIDE SEQUENCE [LARGE SCALE GENOMIC DNA]</scope>
    <source>
        <strain evidence="5">IBT 13039</strain>
    </source>
</reference>
<dbReference type="PANTHER" id="PTHR24320">
    <property type="entry name" value="RETINOL DEHYDROGENASE"/>
    <property type="match status" value="1"/>
</dbReference>
<dbReference type="AlphaFoldDB" id="A0A1V6W1E8"/>
<name>A0A1V6W1E8_PENNA</name>
<dbReference type="GO" id="GO:0016491">
    <property type="term" value="F:oxidoreductase activity"/>
    <property type="evidence" value="ECO:0007669"/>
    <property type="project" value="UniProtKB-KW"/>
</dbReference>
<evidence type="ECO:0000313" key="5">
    <source>
        <dbReference type="Proteomes" id="UP000191691"/>
    </source>
</evidence>
<protein>
    <recommendedName>
        <fullName evidence="6">Ketoreductase (KR) domain-containing protein</fullName>
    </recommendedName>
</protein>